<gene>
    <name evidence="1" type="ORF">EPI11_07850</name>
</gene>
<dbReference type="OrthoDB" id="881590at2"/>
<dbReference type="EMBL" id="SBII01000004">
    <property type="protein sequence ID" value="RWX00926.1"/>
    <property type="molecule type" value="Genomic_DNA"/>
</dbReference>
<dbReference type="AlphaFoldDB" id="A0A3S4T1Y6"/>
<dbReference type="Proteomes" id="UP000287527">
    <property type="component" value="Unassembled WGS sequence"/>
</dbReference>
<dbReference type="RefSeq" id="WP_128389408.1">
    <property type="nucleotide sequence ID" value="NZ_SBII01000004.1"/>
</dbReference>
<keyword evidence="2" id="KW-1185">Reference proteome</keyword>
<accession>A0A3S4T1Y6</accession>
<proteinExistence type="predicted"/>
<organism evidence="1 2">
    <name type="scientific">Flavobacterium cerinum</name>
    <dbReference type="NCBI Taxonomy" id="2502784"/>
    <lineage>
        <taxon>Bacteria</taxon>
        <taxon>Pseudomonadati</taxon>
        <taxon>Bacteroidota</taxon>
        <taxon>Flavobacteriia</taxon>
        <taxon>Flavobacteriales</taxon>
        <taxon>Flavobacteriaceae</taxon>
        <taxon>Flavobacterium</taxon>
    </lineage>
</organism>
<protein>
    <submittedName>
        <fullName evidence="1">DUF1320 domain-containing protein</fullName>
    </submittedName>
</protein>
<name>A0A3S4T1Y6_9FLAO</name>
<comment type="caution">
    <text evidence="1">The sequence shown here is derived from an EMBL/GenBank/DDBJ whole genome shotgun (WGS) entry which is preliminary data.</text>
</comment>
<evidence type="ECO:0000313" key="2">
    <source>
        <dbReference type="Proteomes" id="UP000287527"/>
    </source>
</evidence>
<reference evidence="1 2" key="1">
    <citation type="submission" date="2019-01" db="EMBL/GenBank/DDBJ databases">
        <title>Flavobacterium sp. nov.,isolated from freshwater.</title>
        <authorList>
            <person name="Zhang R."/>
            <person name="Du Z.-J."/>
        </authorList>
    </citation>
    <scope>NUCLEOTIDE SEQUENCE [LARGE SCALE GENOMIC DNA]</scope>
    <source>
        <strain evidence="1 2">1E403</strain>
    </source>
</reference>
<sequence>MFLQPDDLGQAIYGYQVQEITEGDEGIVLQALAAAEEETRSYLENNVNKMGSLDGRLLYDVAAIFSATGNDRHALIVQHCITIAKWHVIQLSNMDILYEQAKDRYDRAISWLKSLSRGEITLSSLPTISLEDNSTLLPFSSGSRLKFNHE</sequence>
<evidence type="ECO:0000313" key="1">
    <source>
        <dbReference type="EMBL" id="RWX00926.1"/>
    </source>
</evidence>